<evidence type="ECO:0000256" key="7">
    <source>
        <dbReference type="SAM" id="Coils"/>
    </source>
</evidence>
<dbReference type="InterPro" id="IPR038340">
    <property type="entry name" value="MRP-L47_sf"/>
</dbReference>
<dbReference type="GO" id="GO:0003735">
    <property type="term" value="F:structural constituent of ribosome"/>
    <property type="evidence" value="ECO:0007669"/>
    <property type="project" value="InterPro"/>
</dbReference>
<keyword evidence="5" id="KW-0687">Ribonucleoprotein</keyword>
<dbReference type="VEuPathDB" id="PiroplasmaDB:BBBOND_0202010"/>
<evidence type="ECO:0000313" key="9">
    <source>
        <dbReference type="Proteomes" id="UP000033188"/>
    </source>
</evidence>
<dbReference type="STRING" id="5866.A0A061D7Z2"/>
<evidence type="ECO:0000256" key="2">
    <source>
        <dbReference type="ARBA" id="ARBA00009254"/>
    </source>
</evidence>
<evidence type="ECO:0000256" key="1">
    <source>
        <dbReference type="ARBA" id="ARBA00004173"/>
    </source>
</evidence>
<gene>
    <name evidence="8" type="ORF">BBBOND_0202010</name>
</gene>
<dbReference type="GeneID" id="24563585"/>
<evidence type="ECO:0000256" key="5">
    <source>
        <dbReference type="ARBA" id="ARBA00023274"/>
    </source>
</evidence>
<protein>
    <recommendedName>
        <fullName evidence="6">Large ribosomal subunit protein uL29m</fullName>
    </recommendedName>
</protein>
<evidence type="ECO:0000256" key="6">
    <source>
        <dbReference type="ARBA" id="ARBA00035289"/>
    </source>
</evidence>
<dbReference type="Proteomes" id="UP000033188">
    <property type="component" value="Chromosome 2"/>
</dbReference>
<dbReference type="Pfam" id="PF06984">
    <property type="entry name" value="MRP-L47"/>
    <property type="match status" value="1"/>
</dbReference>
<feature type="coiled-coil region" evidence="7">
    <location>
        <begin position="125"/>
        <end position="152"/>
    </location>
</feature>
<proteinExistence type="inferred from homology"/>
<dbReference type="KEGG" id="bbig:BBBOND_0202010"/>
<dbReference type="RefSeq" id="XP_012767230.1">
    <property type="nucleotide sequence ID" value="XM_012911776.1"/>
</dbReference>
<evidence type="ECO:0000256" key="4">
    <source>
        <dbReference type="ARBA" id="ARBA00023128"/>
    </source>
</evidence>
<evidence type="ECO:0000256" key="3">
    <source>
        <dbReference type="ARBA" id="ARBA00022980"/>
    </source>
</evidence>
<comment type="similarity">
    <text evidence="2">Belongs to the universal ribosomal protein uL29 family.</text>
</comment>
<evidence type="ECO:0000313" key="8">
    <source>
        <dbReference type="EMBL" id="CDR95044.1"/>
    </source>
</evidence>
<sequence>MSFLRLFRVYPSVSAVPRRGIDELWKGGYLDPHTPFSTKERLARAGHAWPSFLLRRKSFEDLRSLYFACLKEKNLLLGERWAAHQQGTRAPKHGRLKKVKLTMKRILGVITRREIHQQCLQAKDILRAQEEKEKYETRVFQLKELQKDLQHKIKRLGSADSVAKVGWSNALCGIEAELEELDLKLQPLRKETLQLRAPNWRYERKYSDLPGRITWNKDYVPALRRNMHRQFKFY</sequence>
<keyword evidence="4" id="KW-0496">Mitochondrion</keyword>
<dbReference type="AlphaFoldDB" id="A0A061D7Z2"/>
<dbReference type="OrthoDB" id="270763at2759"/>
<keyword evidence="3 8" id="KW-0689">Ribosomal protein</keyword>
<accession>A0A061D7Z2</accession>
<comment type="subcellular location">
    <subcellularLocation>
        <location evidence="1">Mitochondrion</location>
    </subcellularLocation>
</comment>
<organism evidence="8 9">
    <name type="scientific">Babesia bigemina</name>
    <dbReference type="NCBI Taxonomy" id="5866"/>
    <lineage>
        <taxon>Eukaryota</taxon>
        <taxon>Sar</taxon>
        <taxon>Alveolata</taxon>
        <taxon>Apicomplexa</taxon>
        <taxon>Aconoidasida</taxon>
        <taxon>Piroplasmida</taxon>
        <taxon>Babesiidae</taxon>
        <taxon>Babesia</taxon>
    </lineage>
</organism>
<dbReference type="PANTHER" id="PTHR21183:SF18">
    <property type="entry name" value="LARGE RIBOSOMAL SUBUNIT PROTEIN UL29M"/>
    <property type="match status" value="1"/>
</dbReference>
<name>A0A061D7Z2_BABBI</name>
<dbReference type="InterPro" id="IPR010729">
    <property type="entry name" value="Ribosomal_uL29_mit"/>
</dbReference>
<dbReference type="Gene3D" id="6.10.330.20">
    <property type="match status" value="1"/>
</dbReference>
<keyword evidence="9" id="KW-1185">Reference proteome</keyword>
<dbReference type="GO" id="GO:0032543">
    <property type="term" value="P:mitochondrial translation"/>
    <property type="evidence" value="ECO:0007669"/>
    <property type="project" value="TreeGrafter"/>
</dbReference>
<reference evidence="9" key="1">
    <citation type="submission" date="2014-06" db="EMBL/GenBank/DDBJ databases">
        <authorList>
            <person name="Aslett M."/>
            <person name="De Silva N."/>
        </authorList>
    </citation>
    <scope>NUCLEOTIDE SEQUENCE [LARGE SCALE GENOMIC DNA]</scope>
    <source>
        <strain evidence="9">Bond</strain>
    </source>
</reference>
<dbReference type="PANTHER" id="PTHR21183">
    <property type="entry name" value="RIBOSOMAL PROTEIN L47, MITOCHONDRIAL-RELATED"/>
    <property type="match status" value="1"/>
</dbReference>
<dbReference type="OMA" id="REIHQQC"/>
<dbReference type="EMBL" id="LK391708">
    <property type="protein sequence ID" value="CDR95044.1"/>
    <property type="molecule type" value="Genomic_DNA"/>
</dbReference>
<dbReference type="GO" id="GO:0005762">
    <property type="term" value="C:mitochondrial large ribosomal subunit"/>
    <property type="evidence" value="ECO:0007669"/>
    <property type="project" value="TreeGrafter"/>
</dbReference>
<keyword evidence="7" id="KW-0175">Coiled coil</keyword>